<dbReference type="EMBL" id="JBBYAK010000004">
    <property type="protein sequence ID" value="MEL3959684.1"/>
    <property type="molecule type" value="Genomic_DNA"/>
</dbReference>
<organism evidence="1 2">
    <name type="scientific">Caldifermentibacillus hisashii</name>
    <dbReference type="NCBI Taxonomy" id="996558"/>
    <lineage>
        <taxon>Bacteria</taxon>
        <taxon>Bacillati</taxon>
        <taxon>Bacillota</taxon>
        <taxon>Bacilli</taxon>
        <taxon>Bacillales</taxon>
        <taxon>Bacillaceae</taxon>
        <taxon>Caldifermentibacillus</taxon>
    </lineage>
</organism>
<dbReference type="Gene3D" id="3.30.40.30">
    <property type="entry name" value="YqaI domain"/>
    <property type="match status" value="1"/>
</dbReference>
<evidence type="ECO:0000313" key="1">
    <source>
        <dbReference type="EMBL" id="MEL3959684.1"/>
    </source>
</evidence>
<dbReference type="RefSeq" id="WP_342021263.1">
    <property type="nucleotide sequence ID" value="NZ_JBBYAK010000004.1"/>
</dbReference>
<accession>A0ABU9K3S0</accession>
<dbReference type="SUPFAM" id="SSF160713">
    <property type="entry name" value="YqaI-like"/>
    <property type="match status" value="1"/>
</dbReference>
<name>A0ABU9K3S0_9BACI</name>
<protein>
    <submittedName>
        <fullName evidence="1">Uncharacterized protein</fullName>
    </submittedName>
</protein>
<keyword evidence="2" id="KW-1185">Reference proteome</keyword>
<sequence>MAIDIQDPRITRTIRTGYPEPVNDEPFGVDLFGNEIMPGDEYLEWEDDIFRKDDISFDLQQFLLHLGAEEKIAE</sequence>
<reference evidence="1 2" key="1">
    <citation type="submission" date="2024-03" db="EMBL/GenBank/DDBJ databases">
        <title>Bacilli Hybrid Assemblies.</title>
        <authorList>
            <person name="Kovac J."/>
        </authorList>
    </citation>
    <scope>NUCLEOTIDE SEQUENCE [LARGE SCALE GENOMIC DNA]</scope>
    <source>
        <strain evidence="1 2">FSL M8-0022</strain>
    </source>
</reference>
<evidence type="ECO:0000313" key="2">
    <source>
        <dbReference type="Proteomes" id="UP001459714"/>
    </source>
</evidence>
<dbReference type="Proteomes" id="UP001459714">
    <property type="component" value="Unassembled WGS sequence"/>
</dbReference>
<comment type="caution">
    <text evidence="1">The sequence shown here is derived from an EMBL/GenBank/DDBJ whole genome shotgun (WGS) entry which is preliminary data.</text>
</comment>
<gene>
    <name evidence="1" type="ORF">NST17_21245</name>
</gene>
<dbReference type="InterPro" id="IPR023118">
    <property type="entry name" value="YqaI_dom_sf"/>
</dbReference>
<proteinExistence type="predicted"/>